<accession>A0A8J2LSE3</accession>
<protein>
    <submittedName>
        <fullName evidence="1">Uncharacterized protein</fullName>
    </submittedName>
</protein>
<dbReference type="EMBL" id="CAKAEH010001270">
    <property type="protein sequence ID" value="CAG9533847.1"/>
    <property type="molecule type" value="Genomic_DNA"/>
</dbReference>
<sequence>MTCWSCCSYHQLMYITNFLHFLRLRINWDGVPEFQWRTVNEEKEKRLLKIENIVPSDVHNPWLYPVVLSASHMEADFLSLPFNERANFSFGKINLYFPDDNTLAFYTLNYLVYRRTARKVIIVNTVAKSIMKLRKSLKKRLGHLHMPTPGMCQLLIKPIPEEITEKQIRNDVFPHWEITKLEFKHDSLKQQCSILTFPSAQLAIAAHCTTNYVTFEENSDVASILYPTAAVPKWDEGENLLVAAEMGKKDAFSCHKEKCIEEQIKKHITRHVEREQIEAKTKEQKTERKFKERMTTERRLKDVEKCKMQKKQAVRRTHTSTFTEPSNKIPRRGICYHGLSSPSRGSCYPIKTPSWRREDSVRPLHSIRDNFAYNENGLDDAMNEFNYNTLYDYHPECTADGFYSALEQSSWRNDFGSESTPSIKHASCSYIGPRIEQSFIPYHPSENYRGFRNECPCQNQSFNRLLMDEHSSGSPGTDIQQFSFNTGMTASTYGASTFRGLMDSSYRQYFSLSQVRRNGTSNPELKNLSQFANKAFYHSLNHIQLWGRITCLQQIGQA</sequence>
<reference evidence="1" key="1">
    <citation type="submission" date="2021-09" db="EMBL/GenBank/DDBJ databases">
        <authorList>
            <consortium name="Pathogen Informatics"/>
        </authorList>
    </citation>
    <scope>NUCLEOTIDE SEQUENCE</scope>
</reference>
<organism evidence="1 2">
    <name type="scientific">Cercopithifilaria johnstoni</name>
    <dbReference type="NCBI Taxonomy" id="2874296"/>
    <lineage>
        <taxon>Eukaryota</taxon>
        <taxon>Metazoa</taxon>
        <taxon>Ecdysozoa</taxon>
        <taxon>Nematoda</taxon>
        <taxon>Chromadorea</taxon>
        <taxon>Rhabditida</taxon>
        <taxon>Spirurina</taxon>
        <taxon>Spiruromorpha</taxon>
        <taxon>Filarioidea</taxon>
        <taxon>Onchocercidae</taxon>
        <taxon>Cercopithifilaria</taxon>
    </lineage>
</organism>
<name>A0A8J2LSE3_9BILA</name>
<dbReference type="OrthoDB" id="5877007at2759"/>
<comment type="caution">
    <text evidence="1">The sequence shown here is derived from an EMBL/GenBank/DDBJ whole genome shotgun (WGS) entry which is preliminary data.</text>
</comment>
<evidence type="ECO:0000313" key="1">
    <source>
        <dbReference type="EMBL" id="CAG9533847.1"/>
    </source>
</evidence>
<dbReference type="Proteomes" id="UP000746747">
    <property type="component" value="Unassembled WGS sequence"/>
</dbReference>
<evidence type="ECO:0000313" key="2">
    <source>
        <dbReference type="Proteomes" id="UP000746747"/>
    </source>
</evidence>
<gene>
    <name evidence="1" type="ORF">CJOHNSTONI_LOCUS4038</name>
</gene>
<proteinExistence type="predicted"/>
<keyword evidence="2" id="KW-1185">Reference proteome</keyword>
<dbReference type="AlphaFoldDB" id="A0A8J2LSE3"/>